<sequence>MKDLCLYIPNSKKVLFFAIGGGGDIVLTTILALSYERCGGAAFIGGIVWERYIVDPFPGPIRLSEFKNIDIEHYGYGIVNSESYAIRNKNIVIPQIVRVSKAINRGMYVFDISGGPKMLATILKDFVERKGVDYIIGVDVGGDSIATGFEESLWSPLADAIGVAALAHLNNSYLALASPGADGELDVDYILTRIARFTKFDGLVGGYVIGYKDIELLNILAKDVVSEASMAALKAFRGEYSTPYIRSGSRKAFISPLSLIVFILQASVVARDSVARYIYDADSIDEARKILNALNIYTELDLEEDLYREISIGRKIEEIDLNSIRETGKRKLIQKHVMRDTIKDD</sequence>
<dbReference type="InterPro" id="IPR010581">
    <property type="entry name" value="DUF1152"/>
</dbReference>
<organism evidence="1">
    <name type="scientific">Ignisphaera aggregans</name>
    <dbReference type="NCBI Taxonomy" id="334771"/>
    <lineage>
        <taxon>Archaea</taxon>
        <taxon>Thermoproteota</taxon>
        <taxon>Thermoprotei</taxon>
        <taxon>Desulfurococcales</taxon>
        <taxon>Desulfurococcaceae</taxon>
        <taxon>Ignisphaera</taxon>
    </lineage>
</organism>
<accession>A0A7J3I700</accession>
<name>A0A7J3I700_9CREN</name>
<dbReference type="EMBL" id="DTAI01000076">
    <property type="protein sequence ID" value="HGN36413.1"/>
    <property type="molecule type" value="Genomic_DNA"/>
</dbReference>
<dbReference type="AlphaFoldDB" id="A0A7J3I700"/>
<evidence type="ECO:0000313" key="1">
    <source>
        <dbReference type="EMBL" id="HGN36413.1"/>
    </source>
</evidence>
<evidence type="ECO:0000313" key="2">
    <source>
        <dbReference type="EMBL" id="HGQ18928.1"/>
    </source>
</evidence>
<dbReference type="EMBL" id="DTBZ01000152">
    <property type="protein sequence ID" value="HGQ18928.1"/>
    <property type="molecule type" value="Genomic_DNA"/>
</dbReference>
<gene>
    <name evidence="1" type="ORF">ENT87_02540</name>
    <name evidence="2" type="ORF">ENU30_08165</name>
</gene>
<reference evidence="1" key="1">
    <citation type="journal article" date="2020" name="mSystems">
        <title>Genome- and Community-Level Interaction Insights into Carbon Utilization and Element Cycling Functions of Hydrothermarchaeota in Hydrothermal Sediment.</title>
        <authorList>
            <person name="Zhou Z."/>
            <person name="Liu Y."/>
            <person name="Xu W."/>
            <person name="Pan J."/>
            <person name="Luo Z.H."/>
            <person name="Li M."/>
        </authorList>
    </citation>
    <scope>NUCLEOTIDE SEQUENCE [LARGE SCALE GENOMIC DNA]</scope>
    <source>
        <strain evidence="1">SpSt-618</strain>
        <strain evidence="2">SpSt-657</strain>
    </source>
</reference>
<protein>
    <submittedName>
        <fullName evidence="1">DUF1152 domain-containing protein</fullName>
    </submittedName>
</protein>
<comment type="caution">
    <text evidence="1">The sequence shown here is derived from an EMBL/GenBank/DDBJ whole genome shotgun (WGS) entry which is preliminary data.</text>
</comment>
<proteinExistence type="predicted"/>
<dbReference type="Pfam" id="PF06626">
    <property type="entry name" value="DUF1152"/>
    <property type="match status" value="1"/>
</dbReference>